<dbReference type="PIRSF" id="PIRSF005572">
    <property type="entry name" value="NifS"/>
    <property type="match status" value="1"/>
</dbReference>
<dbReference type="RefSeq" id="WP_087458903.1">
    <property type="nucleotide sequence ID" value="NZ_CP021434.1"/>
</dbReference>
<feature type="domain" description="Aminotransferase class V" evidence="11">
    <location>
        <begin position="5"/>
        <end position="364"/>
    </location>
</feature>
<dbReference type="SUPFAM" id="SSF53383">
    <property type="entry name" value="PLP-dependent transferases"/>
    <property type="match status" value="1"/>
</dbReference>
<keyword evidence="7" id="KW-0408">Iron</keyword>
<comment type="similarity">
    <text evidence="2">Belongs to the class-V pyridoxal-phosphate-dependent aminotransferase family. NifS/IscS subfamily.</text>
</comment>
<dbReference type="Pfam" id="PF00266">
    <property type="entry name" value="Aminotran_5"/>
    <property type="match status" value="1"/>
</dbReference>
<evidence type="ECO:0000313" key="12">
    <source>
        <dbReference type="EMBL" id="ARU63567.1"/>
    </source>
</evidence>
<dbReference type="InterPro" id="IPR015424">
    <property type="entry name" value="PyrdxlP-dep_Trfase"/>
</dbReference>
<keyword evidence="13" id="KW-1185">Reference proteome</keyword>
<reference evidence="13" key="1">
    <citation type="submission" date="2017-05" db="EMBL/GenBank/DDBJ databases">
        <authorList>
            <person name="Sung H."/>
        </authorList>
    </citation>
    <scope>NUCLEOTIDE SEQUENCE [LARGE SCALE GENOMIC DNA]</scope>
    <source>
        <strain evidence="13">AR23208</strain>
    </source>
</reference>
<dbReference type="EMBL" id="CP021434">
    <property type="protein sequence ID" value="ARU63567.1"/>
    <property type="molecule type" value="Genomic_DNA"/>
</dbReference>
<evidence type="ECO:0000256" key="7">
    <source>
        <dbReference type="ARBA" id="ARBA00023004"/>
    </source>
</evidence>
<dbReference type="GO" id="GO:0046872">
    <property type="term" value="F:metal ion binding"/>
    <property type="evidence" value="ECO:0007669"/>
    <property type="project" value="UniProtKB-KW"/>
</dbReference>
<dbReference type="PROSITE" id="PS00595">
    <property type="entry name" value="AA_TRANSFER_CLASS_5"/>
    <property type="match status" value="1"/>
</dbReference>
<dbReference type="InterPro" id="IPR015422">
    <property type="entry name" value="PyrdxlP-dep_Trfase_small"/>
</dbReference>
<comment type="catalytic activity">
    <reaction evidence="9">
        <text>(sulfur carrier)-H + L-cysteine = (sulfur carrier)-SH + L-alanine</text>
        <dbReference type="Rhea" id="RHEA:43892"/>
        <dbReference type="Rhea" id="RHEA-COMP:14737"/>
        <dbReference type="Rhea" id="RHEA-COMP:14739"/>
        <dbReference type="ChEBI" id="CHEBI:29917"/>
        <dbReference type="ChEBI" id="CHEBI:35235"/>
        <dbReference type="ChEBI" id="CHEBI:57972"/>
        <dbReference type="ChEBI" id="CHEBI:64428"/>
        <dbReference type="EC" id="2.8.1.7"/>
    </reaction>
</comment>
<proteinExistence type="inferred from homology"/>
<dbReference type="InterPro" id="IPR000192">
    <property type="entry name" value="Aminotrans_V_dom"/>
</dbReference>
<evidence type="ECO:0000256" key="9">
    <source>
        <dbReference type="ARBA" id="ARBA00050776"/>
    </source>
</evidence>
<evidence type="ECO:0000256" key="6">
    <source>
        <dbReference type="ARBA" id="ARBA00022898"/>
    </source>
</evidence>
<dbReference type="FunFam" id="3.40.640.10:FF:000084">
    <property type="entry name" value="IscS-like cysteine desulfurase"/>
    <property type="match status" value="1"/>
</dbReference>
<dbReference type="EC" id="2.8.1.7" evidence="3"/>
<dbReference type="InterPro" id="IPR020578">
    <property type="entry name" value="Aminotrans_V_PyrdxlP_BS"/>
</dbReference>
<keyword evidence="6" id="KW-0663">Pyridoxal phosphate</keyword>
<evidence type="ECO:0000256" key="1">
    <source>
        <dbReference type="ARBA" id="ARBA00001933"/>
    </source>
</evidence>
<accession>A0A1Y0ISY2</accession>
<sequence>MICVIYLDNAATTPVSQEVLDAMQPYFRDIYGNPSSVHASGRQAKGAVERAREQVAQAINAKPNEIVFTSGGTEADNAAIIGTAIGYKEQGKHIVTTTIEHHAVLHTYEFLQEMGYEVTFVPPGADGIVRVDDIAAALCDDTTLVSVMAVNNETGAVQPIGEIGRLTRERGIVFHTDAVQAMGLLQIDVDALGIDLLSISGHKLHGPKGVGALYVRRGLYWKPTQHGGSQEYKRRAGTENLPGIVGLGLAVQRAVEQREARYEQITGLRETMLAVLRAGVENLQVNSPEGAVPSILNVTFPGAPAERILMNLDMAGIMASSGSACTSGSLQPSHVLVAMGLGEECVRSAIRFSFSGQNTEEEVRAAAEKVVEIVARLQRR</sequence>
<dbReference type="Proteomes" id="UP000195437">
    <property type="component" value="Chromosome"/>
</dbReference>
<evidence type="ECO:0000256" key="8">
    <source>
        <dbReference type="ARBA" id="ARBA00023014"/>
    </source>
</evidence>
<evidence type="ECO:0000259" key="11">
    <source>
        <dbReference type="Pfam" id="PF00266"/>
    </source>
</evidence>
<evidence type="ECO:0000256" key="5">
    <source>
        <dbReference type="ARBA" id="ARBA00022723"/>
    </source>
</evidence>
<dbReference type="GO" id="GO:0051536">
    <property type="term" value="F:iron-sulfur cluster binding"/>
    <property type="evidence" value="ECO:0007669"/>
    <property type="project" value="UniProtKB-KW"/>
</dbReference>
<comment type="cofactor">
    <cofactor evidence="1 10">
        <name>pyridoxal 5'-phosphate</name>
        <dbReference type="ChEBI" id="CHEBI:597326"/>
    </cofactor>
</comment>
<dbReference type="PANTHER" id="PTHR11601:SF34">
    <property type="entry name" value="CYSTEINE DESULFURASE"/>
    <property type="match status" value="1"/>
</dbReference>
<name>A0A1Y0ISY2_9BACL</name>
<evidence type="ECO:0000256" key="10">
    <source>
        <dbReference type="RuleBase" id="RU004504"/>
    </source>
</evidence>
<dbReference type="NCBIfam" id="NF002806">
    <property type="entry name" value="PRK02948.1"/>
    <property type="match status" value="1"/>
</dbReference>
<dbReference type="OrthoDB" id="9808002at2"/>
<keyword evidence="4" id="KW-0808">Transferase</keyword>
<evidence type="ECO:0000313" key="13">
    <source>
        <dbReference type="Proteomes" id="UP000195437"/>
    </source>
</evidence>
<dbReference type="PANTHER" id="PTHR11601">
    <property type="entry name" value="CYSTEINE DESULFURYLASE FAMILY MEMBER"/>
    <property type="match status" value="1"/>
</dbReference>
<keyword evidence="5" id="KW-0479">Metal-binding</keyword>
<keyword evidence="8" id="KW-0411">Iron-sulfur</keyword>
<gene>
    <name evidence="12" type="ORF">CBW65_23060</name>
</gene>
<dbReference type="KEGG" id="tum:CBW65_23060"/>
<dbReference type="Gene3D" id="1.10.260.50">
    <property type="match status" value="1"/>
</dbReference>
<dbReference type="InterPro" id="IPR015421">
    <property type="entry name" value="PyrdxlP-dep_Trfase_major"/>
</dbReference>
<dbReference type="InterPro" id="IPR016454">
    <property type="entry name" value="Cysteine_dSase"/>
</dbReference>
<organism evidence="12 13">
    <name type="scientific">Tumebacillus avium</name>
    <dbReference type="NCBI Taxonomy" id="1903704"/>
    <lineage>
        <taxon>Bacteria</taxon>
        <taxon>Bacillati</taxon>
        <taxon>Bacillota</taxon>
        <taxon>Bacilli</taxon>
        <taxon>Bacillales</taxon>
        <taxon>Alicyclobacillaceae</taxon>
        <taxon>Tumebacillus</taxon>
    </lineage>
</organism>
<protein>
    <recommendedName>
        <fullName evidence="3">cysteine desulfurase</fullName>
        <ecNumber evidence="3">2.8.1.7</ecNumber>
    </recommendedName>
</protein>
<dbReference type="GO" id="GO:0031071">
    <property type="term" value="F:cysteine desulfurase activity"/>
    <property type="evidence" value="ECO:0007669"/>
    <property type="project" value="UniProtKB-EC"/>
</dbReference>
<evidence type="ECO:0000256" key="3">
    <source>
        <dbReference type="ARBA" id="ARBA00012239"/>
    </source>
</evidence>
<dbReference type="Gene3D" id="3.90.1150.10">
    <property type="entry name" value="Aspartate Aminotransferase, domain 1"/>
    <property type="match status" value="1"/>
</dbReference>
<evidence type="ECO:0000256" key="4">
    <source>
        <dbReference type="ARBA" id="ARBA00022679"/>
    </source>
</evidence>
<evidence type="ECO:0000256" key="2">
    <source>
        <dbReference type="ARBA" id="ARBA00006490"/>
    </source>
</evidence>
<dbReference type="AlphaFoldDB" id="A0A1Y0ISY2"/>
<dbReference type="Gene3D" id="3.40.640.10">
    <property type="entry name" value="Type I PLP-dependent aspartate aminotransferase-like (Major domain)"/>
    <property type="match status" value="1"/>
</dbReference>